<keyword evidence="1" id="KW-0472">Membrane</keyword>
<protein>
    <recommendedName>
        <fullName evidence="6">Permease</fullName>
    </recommendedName>
</protein>
<sequence length="138" mass="16154">MVKIIKKRYLFWFMISILLSALGPLIFRAHFLDGSRRIIWLLGVIFGGFSLYSGYYFRRFGLRFWGIFIFPLTFSLINYFSKLVFGSSLITYSYAYFFAAFYVVLALFTFVGDDNHDSDLDKQIPVDDGFKELHDGKN</sequence>
<dbReference type="RefSeq" id="WP_002818444.1">
    <property type="nucleotide sequence ID" value="NZ_CP014324.1"/>
</dbReference>
<gene>
    <name evidence="2" type="ORF">ATX59_02785</name>
    <name evidence="3" type="ORF">OENI_0554</name>
</gene>
<evidence type="ECO:0000313" key="3">
    <source>
        <dbReference type="EMBL" id="VDB97589.1"/>
    </source>
</evidence>
<proteinExistence type="predicted"/>
<keyword evidence="1" id="KW-1133">Transmembrane helix</keyword>
<keyword evidence="1" id="KW-0812">Transmembrane</keyword>
<dbReference type="AlphaFoldDB" id="A0A6H3GNV0"/>
<evidence type="ECO:0000313" key="5">
    <source>
        <dbReference type="Proteomes" id="UP000294726"/>
    </source>
</evidence>
<dbReference type="EMBL" id="MLOK01000027">
    <property type="protein sequence ID" value="OIM21677.1"/>
    <property type="molecule type" value="Genomic_DNA"/>
</dbReference>
<evidence type="ECO:0008006" key="6">
    <source>
        <dbReference type="Google" id="ProtNLM"/>
    </source>
</evidence>
<feature type="transmembrane region" description="Helical" evidence="1">
    <location>
        <begin position="38"/>
        <end position="57"/>
    </location>
</feature>
<reference evidence="2 4" key="1">
    <citation type="journal article" date="2016" name="BMC Genomics">
        <title>Consensus pan-genome assembly of the specialised wine bacterium Oenococcus oeni.</title>
        <authorList>
            <person name="Sternes P.R."/>
            <person name="Borneman A.R."/>
        </authorList>
    </citation>
    <scope>NUCLEOTIDE SEQUENCE [LARGE SCALE GENOMIC DNA]</scope>
    <source>
        <strain evidence="2 4">AWRIB661</strain>
    </source>
</reference>
<feature type="transmembrane region" description="Helical" evidence="1">
    <location>
        <begin position="9"/>
        <end position="32"/>
    </location>
</feature>
<dbReference type="OMA" id="RKHGYSP"/>
<feature type="transmembrane region" description="Helical" evidence="1">
    <location>
        <begin position="64"/>
        <end position="81"/>
    </location>
</feature>
<dbReference type="EMBL" id="LR031358">
    <property type="protein sequence ID" value="VDB97589.1"/>
    <property type="molecule type" value="Genomic_DNA"/>
</dbReference>
<evidence type="ECO:0000256" key="1">
    <source>
        <dbReference type="SAM" id="Phobius"/>
    </source>
</evidence>
<accession>A0A6H3GNV0</accession>
<name>A0A6H3GNV0_OENOE</name>
<dbReference type="Proteomes" id="UP000181728">
    <property type="component" value="Unassembled WGS sequence"/>
</dbReference>
<reference evidence="3 5" key="2">
    <citation type="submission" date="2018-08" db="EMBL/GenBank/DDBJ databases">
        <authorList>
            <person name="Lorentzen P. G. S. M."/>
        </authorList>
    </citation>
    <scope>NUCLEOTIDE SEQUENCE [LARGE SCALE GENOMIC DNA]</scope>
    <source>
        <strain evidence="3 5">CRBO_1381</strain>
    </source>
</reference>
<feature type="transmembrane region" description="Helical" evidence="1">
    <location>
        <begin position="93"/>
        <end position="112"/>
    </location>
</feature>
<evidence type="ECO:0000313" key="4">
    <source>
        <dbReference type="Proteomes" id="UP000181728"/>
    </source>
</evidence>
<evidence type="ECO:0000313" key="2">
    <source>
        <dbReference type="EMBL" id="OIM21677.1"/>
    </source>
</evidence>
<dbReference type="GeneID" id="75065408"/>
<organism evidence="2 4">
    <name type="scientific">Oenococcus oeni</name>
    <name type="common">Leuconostoc oenos</name>
    <dbReference type="NCBI Taxonomy" id="1247"/>
    <lineage>
        <taxon>Bacteria</taxon>
        <taxon>Bacillati</taxon>
        <taxon>Bacillota</taxon>
        <taxon>Bacilli</taxon>
        <taxon>Lactobacillales</taxon>
        <taxon>Lactobacillaceae</taxon>
        <taxon>Oenococcus</taxon>
    </lineage>
</organism>
<dbReference type="Proteomes" id="UP000294726">
    <property type="component" value="Chromosome"/>
</dbReference>